<evidence type="ECO:0008006" key="4">
    <source>
        <dbReference type="Google" id="ProtNLM"/>
    </source>
</evidence>
<keyword evidence="1" id="KW-1133">Transmembrane helix</keyword>
<feature type="transmembrane region" description="Helical" evidence="1">
    <location>
        <begin position="31"/>
        <end position="49"/>
    </location>
</feature>
<gene>
    <name evidence="2" type="ORF">ISU07_20885</name>
</gene>
<reference evidence="2" key="1">
    <citation type="submission" date="2020-11" db="EMBL/GenBank/DDBJ databases">
        <title>Nocardioides sp. nov., isolated from Soil of Cynanchum wilfordii Hemsley rhizosphere.</title>
        <authorList>
            <person name="Lee J.-S."/>
            <person name="Suh M.K."/>
            <person name="Kim J.-S."/>
        </authorList>
    </citation>
    <scope>NUCLEOTIDE SEQUENCE</scope>
    <source>
        <strain evidence="2">KCTC 19275</strain>
    </source>
</reference>
<keyword evidence="3" id="KW-1185">Reference proteome</keyword>
<organism evidence="2 3">
    <name type="scientific">Nocardioides islandensis</name>
    <dbReference type="NCBI Taxonomy" id="433663"/>
    <lineage>
        <taxon>Bacteria</taxon>
        <taxon>Bacillati</taxon>
        <taxon>Actinomycetota</taxon>
        <taxon>Actinomycetes</taxon>
        <taxon>Propionibacteriales</taxon>
        <taxon>Nocardioidaceae</taxon>
        <taxon>Nocardioides</taxon>
    </lineage>
</organism>
<evidence type="ECO:0000256" key="1">
    <source>
        <dbReference type="SAM" id="Phobius"/>
    </source>
</evidence>
<comment type="caution">
    <text evidence="2">The sequence shown here is derived from an EMBL/GenBank/DDBJ whole genome shotgun (WGS) entry which is preliminary data.</text>
</comment>
<sequence>MNRDAGRTNGSSQGNAEAGYVEKFPPTSGRIMGILAVGLAVATMVYAAFDGERGFEAPVAWGAAFAAILSYAALLRPAVRVEKDELVLRNMLDTHHIPLAAVDEVAVRQVLAVRVDEKRYVSPAIGHSFMRTIRPKTERGGEKTFTYQEYVRDRILDLADGARRRLAGGDPPPARRTWALLELAGLAVTAIGLVLALALG</sequence>
<dbReference type="RefSeq" id="WP_194708771.1">
    <property type="nucleotide sequence ID" value="NZ_JADKPN010000016.1"/>
</dbReference>
<accession>A0A930VIQ6</accession>
<name>A0A930VIQ6_9ACTN</name>
<feature type="transmembrane region" description="Helical" evidence="1">
    <location>
        <begin position="61"/>
        <end position="79"/>
    </location>
</feature>
<dbReference type="EMBL" id="JADKPN010000016">
    <property type="protein sequence ID" value="MBF4765593.1"/>
    <property type="molecule type" value="Genomic_DNA"/>
</dbReference>
<proteinExistence type="predicted"/>
<evidence type="ECO:0000313" key="3">
    <source>
        <dbReference type="Proteomes" id="UP000640489"/>
    </source>
</evidence>
<feature type="transmembrane region" description="Helical" evidence="1">
    <location>
        <begin position="178"/>
        <end position="199"/>
    </location>
</feature>
<keyword evidence="1" id="KW-0812">Transmembrane</keyword>
<evidence type="ECO:0000313" key="2">
    <source>
        <dbReference type="EMBL" id="MBF4765593.1"/>
    </source>
</evidence>
<dbReference type="Proteomes" id="UP000640489">
    <property type="component" value="Unassembled WGS sequence"/>
</dbReference>
<keyword evidence="1" id="KW-0472">Membrane</keyword>
<protein>
    <recommendedName>
        <fullName evidence="4">PH domain-containing protein</fullName>
    </recommendedName>
</protein>
<dbReference type="AlphaFoldDB" id="A0A930VIQ6"/>